<organism evidence="1 2">
    <name type="scientific">Beutenbergia cavernae (strain ATCC BAA-8 / DSM 12333 / CCUG 43141 / JCM 11478 / NBRC 16432 / NCIMB 13614 / HKI 0122)</name>
    <dbReference type="NCBI Taxonomy" id="471853"/>
    <lineage>
        <taxon>Bacteria</taxon>
        <taxon>Bacillati</taxon>
        <taxon>Actinomycetota</taxon>
        <taxon>Actinomycetes</taxon>
        <taxon>Micrococcales</taxon>
        <taxon>Beutenbergiaceae</taxon>
        <taxon>Beutenbergia</taxon>
    </lineage>
</organism>
<protein>
    <recommendedName>
        <fullName evidence="3">ESX-1 secretion-associated protein</fullName>
    </recommendedName>
</protein>
<proteinExistence type="predicted"/>
<dbReference type="GO" id="GO:0009306">
    <property type="term" value="P:protein secretion"/>
    <property type="evidence" value="ECO:0007669"/>
    <property type="project" value="InterPro"/>
</dbReference>
<evidence type="ECO:0008006" key="3">
    <source>
        <dbReference type="Google" id="ProtNLM"/>
    </source>
</evidence>
<dbReference type="Proteomes" id="UP000007962">
    <property type="component" value="Chromosome"/>
</dbReference>
<evidence type="ECO:0000313" key="2">
    <source>
        <dbReference type="Proteomes" id="UP000007962"/>
    </source>
</evidence>
<dbReference type="RefSeq" id="WP_015883683.1">
    <property type="nucleotide sequence ID" value="NC_012669.1"/>
</dbReference>
<dbReference type="InterPro" id="IPR022536">
    <property type="entry name" value="EspC"/>
</dbReference>
<dbReference type="OrthoDB" id="3688882at2"/>
<sequence>MGDGYVVDTDAMRTHATNVGALASSLDEATAAGLETAMSNEAFGLLCQFLVPITTPVQAAAVTAVGATASAMGGVRDVVAGSAQLYDATDEALGGRLSRFLEGL</sequence>
<dbReference type="KEGG" id="bcv:Bcav_3199"/>
<keyword evidence="2" id="KW-1185">Reference proteome</keyword>
<dbReference type="STRING" id="471853.Bcav_3199"/>
<dbReference type="AlphaFoldDB" id="C5C0P7"/>
<dbReference type="HOGENOM" id="CLU_168298_2_0_11"/>
<accession>C5C0P7</accession>
<reference evidence="1 2" key="1">
    <citation type="journal article" date="2009" name="Stand. Genomic Sci.">
        <title>Complete genome sequence of Beutenbergia cavernae type strain (HKI 0122).</title>
        <authorList>
            <person name="Land M."/>
            <person name="Pukall R."/>
            <person name="Abt B."/>
            <person name="Goker M."/>
            <person name="Rohde M."/>
            <person name="Glavina Del Rio T."/>
            <person name="Tice H."/>
            <person name="Copeland A."/>
            <person name="Cheng J.F."/>
            <person name="Lucas S."/>
            <person name="Chen F."/>
            <person name="Nolan M."/>
            <person name="Bruce D."/>
            <person name="Goodwin L."/>
            <person name="Pitluck S."/>
            <person name="Ivanova N."/>
            <person name="Mavromatis K."/>
            <person name="Ovchinnikova G."/>
            <person name="Pati A."/>
            <person name="Chen A."/>
            <person name="Palaniappan K."/>
            <person name="Hauser L."/>
            <person name="Chang Y.J."/>
            <person name="Jefferies C.C."/>
            <person name="Saunders E."/>
            <person name="Brettin T."/>
            <person name="Detter J.C."/>
            <person name="Han C."/>
            <person name="Chain P."/>
            <person name="Bristow J."/>
            <person name="Eisen J.A."/>
            <person name="Markowitz V."/>
            <person name="Hugenholtz P."/>
            <person name="Kyrpides N.C."/>
            <person name="Klenk H.P."/>
            <person name="Lapidus A."/>
        </authorList>
    </citation>
    <scope>NUCLEOTIDE SEQUENCE [LARGE SCALE GENOMIC DNA]</scope>
    <source>
        <strain evidence="2">ATCC BAA-8 / DSM 12333 / NBRC 16432</strain>
    </source>
</reference>
<dbReference type="EMBL" id="CP001618">
    <property type="protein sequence ID" value="ACQ81443.1"/>
    <property type="molecule type" value="Genomic_DNA"/>
</dbReference>
<evidence type="ECO:0000313" key="1">
    <source>
        <dbReference type="EMBL" id="ACQ81443.1"/>
    </source>
</evidence>
<name>C5C0P7_BEUC1</name>
<gene>
    <name evidence="1" type="ordered locus">Bcav_3199</name>
</gene>
<dbReference type="eggNOG" id="ENOG502ZK9M">
    <property type="taxonomic scope" value="Bacteria"/>
</dbReference>
<dbReference type="Pfam" id="PF10824">
    <property type="entry name" value="T7SS_ESX_EspC"/>
    <property type="match status" value="1"/>
</dbReference>